<feature type="transmembrane region" description="Helical" evidence="8">
    <location>
        <begin position="387"/>
        <end position="404"/>
    </location>
</feature>
<dbReference type="PANTHER" id="PTHR10590">
    <property type="entry name" value="SODIUM/NUCLEOSIDE COTRANSPORTER"/>
    <property type="match status" value="1"/>
</dbReference>
<keyword evidence="5 8" id="KW-1133">Transmembrane helix</keyword>
<dbReference type="Pfam" id="PF07670">
    <property type="entry name" value="Gate"/>
    <property type="match status" value="1"/>
</dbReference>
<evidence type="ECO:0000313" key="12">
    <source>
        <dbReference type="EMBL" id="PLW29601.1"/>
    </source>
</evidence>
<feature type="transmembrane region" description="Helical" evidence="8">
    <location>
        <begin position="171"/>
        <end position="189"/>
    </location>
</feature>
<evidence type="ECO:0000256" key="8">
    <source>
        <dbReference type="SAM" id="Phobius"/>
    </source>
</evidence>
<evidence type="ECO:0000256" key="4">
    <source>
        <dbReference type="ARBA" id="ARBA00022692"/>
    </source>
</evidence>
<evidence type="ECO:0000259" key="11">
    <source>
        <dbReference type="Pfam" id="PF07670"/>
    </source>
</evidence>
<gene>
    <name evidence="12" type="ORF">PCANC_18874</name>
    <name evidence="13" type="ORF">PCASD_03524</name>
</gene>
<feature type="transmembrane region" description="Helical" evidence="8">
    <location>
        <begin position="446"/>
        <end position="468"/>
    </location>
</feature>
<evidence type="ECO:0008006" key="16">
    <source>
        <dbReference type="Google" id="ProtNLM"/>
    </source>
</evidence>
<dbReference type="Pfam" id="PF07662">
    <property type="entry name" value="Nucleos_tra2_C"/>
    <property type="match status" value="1"/>
</dbReference>
<evidence type="ECO:0000313" key="15">
    <source>
        <dbReference type="Proteomes" id="UP000235392"/>
    </source>
</evidence>
<proteinExistence type="inferred from homology"/>
<feature type="domain" description="Concentrative nucleoside transporter C-terminal" evidence="10">
    <location>
        <begin position="389"/>
        <end position="604"/>
    </location>
</feature>
<feature type="region of interest" description="Disordered" evidence="7">
    <location>
        <begin position="1"/>
        <end position="39"/>
    </location>
</feature>
<feature type="domain" description="Nucleoside transporter/FeoB GTPase Gate" evidence="11">
    <location>
        <begin position="289"/>
        <end position="386"/>
    </location>
</feature>
<evidence type="ECO:0000256" key="2">
    <source>
        <dbReference type="ARBA" id="ARBA00009033"/>
    </source>
</evidence>
<dbReference type="InterPro" id="IPR011657">
    <property type="entry name" value="CNT_C_dom"/>
</dbReference>
<keyword evidence="4 8" id="KW-0812">Transmembrane</keyword>
<keyword evidence="3" id="KW-1003">Cell membrane</keyword>
<accession>A0A2N5TVT2</accession>
<evidence type="ECO:0000259" key="10">
    <source>
        <dbReference type="Pfam" id="PF07662"/>
    </source>
</evidence>
<dbReference type="GO" id="GO:0005337">
    <property type="term" value="F:nucleoside transmembrane transporter activity"/>
    <property type="evidence" value="ECO:0007669"/>
    <property type="project" value="InterPro"/>
</dbReference>
<comment type="caution">
    <text evidence="12">The sequence shown here is derived from an EMBL/GenBank/DDBJ whole genome shotgun (WGS) entry which is preliminary data.</text>
</comment>
<feature type="transmembrane region" description="Helical" evidence="8">
    <location>
        <begin position="318"/>
        <end position="340"/>
    </location>
</feature>
<evidence type="ECO:0000313" key="14">
    <source>
        <dbReference type="Proteomes" id="UP000235388"/>
    </source>
</evidence>
<dbReference type="InterPro" id="IPR002668">
    <property type="entry name" value="CNT_N_dom"/>
</dbReference>
<dbReference type="EMBL" id="PGCI01000043">
    <property type="protein sequence ID" value="PLW46044.1"/>
    <property type="molecule type" value="Genomic_DNA"/>
</dbReference>
<dbReference type="InterPro" id="IPR008276">
    <property type="entry name" value="C_nuclsd_transpt"/>
</dbReference>
<dbReference type="PANTHER" id="PTHR10590:SF4">
    <property type="entry name" value="SOLUTE CARRIER FAMILY 28 MEMBER 3"/>
    <property type="match status" value="1"/>
</dbReference>
<dbReference type="InterPro" id="IPR011642">
    <property type="entry name" value="Gate_dom"/>
</dbReference>
<evidence type="ECO:0000256" key="7">
    <source>
        <dbReference type="SAM" id="MobiDB-lite"/>
    </source>
</evidence>
<evidence type="ECO:0000256" key="6">
    <source>
        <dbReference type="ARBA" id="ARBA00023136"/>
    </source>
</evidence>
<dbReference type="AlphaFoldDB" id="A0A2N5TVT2"/>
<feature type="transmembrane region" description="Helical" evidence="8">
    <location>
        <begin position="224"/>
        <end position="244"/>
    </location>
</feature>
<evidence type="ECO:0000256" key="3">
    <source>
        <dbReference type="ARBA" id="ARBA00022475"/>
    </source>
</evidence>
<sequence>MNPAKSEQPDLNQLENQDPLDNISLPKFTNHPIPNGQEQIVADEDPTSKAVAVENESTSCEQQIERSQDRKPRWLDYVVRWNKRESASRYKRMLVHLCFVIVLLGWWISGLVLKKTRHKWVVTTIWTWLFLVIIFFRWVPTKYVAEPIGNTYMTLIGNPVMKHTNERVRLSIGWMMVLGLWLASTFGIALDRERSSRTDRVRSLVGVVVFQLGFWALSNNKTLIRWRTVIVGLFLQQLLALAVLKTKAGFDFFSWIARAHTDILKQGTKAGGFFFSPQVLAEHWFFVNTLSAAIFFVALVQLLYYFGIMQAVMKKFAWVFHTLMGVSGVVAVLAVSSPFVGQVESFTLVRPFVAHMTPAELHQGMTSGFSTIAGSVLTAYVAMGAPAVYLIGASIMSIPASLAISKLRFPEDGQPITSGKVTIPEDERTRHQDRNAMMTFSDGAWLGLRVAGMILANLLTTLALLYTIDGLLTWIGQFWGLDPNGAHALKLELILQYILYPVAWLMGTPNQDVMKVARLLSLKLISNEFVAYQELSKLRPEMTERGILIVTYGLCGFANLGSMGIQIGVLNSLAPSQSKVVSRVAVSALLCGFFCTIQTASIAGMIF</sequence>
<feature type="domain" description="Concentrative nucleoside transporter N-terminal" evidence="9">
    <location>
        <begin position="205"/>
        <end position="276"/>
    </location>
</feature>
<feature type="transmembrane region" description="Helical" evidence="8">
    <location>
        <begin position="546"/>
        <end position="565"/>
    </location>
</feature>
<feature type="transmembrane region" description="Helical" evidence="8">
    <location>
        <begin position="120"/>
        <end position="139"/>
    </location>
</feature>
<dbReference type="EMBL" id="PGCJ01000405">
    <property type="protein sequence ID" value="PLW29601.1"/>
    <property type="molecule type" value="Genomic_DNA"/>
</dbReference>
<comment type="similarity">
    <text evidence="2">Belongs to the concentrative nucleoside transporter (CNT) (TC 2.A.41) family.</text>
</comment>
<evidence type="ECO:0000256" key="1">
    <source>
        <dbReference type="ARBA" id="ARBA00004651"/>
    </source>
</evidence>
<feature type="transmembrane region" description="Helical" evidence="8">
    <location>
        <begin position="284"/>
        <end position="306"/>
    </location>
</feature>
<keyword evidence="14" id="KW-1185">Reference proteome</keyword>
<evidence type="ECO:0000313" key="13">
    <source>
        <dbReference type="EMBL" id="PLW46044.1"/>
    </source>
</evidence>
<feature type="transmembrane region" description="Helical" evidence="8">
    <location>
        <begin position="488"/>
        <end position="506"/>
    </location>
</feature>
<comment type="subcellular location">
    <subcellularLocation>
        <location evidence="1">Cell membrane</location>
        <topology evidence="1">Multi-pass membrane protein</topology>
    </subcellularLocation>
</comment>
<name>A0A2N5TVT2_9BASI</name>
<reference evidence="14 15" key="1">
    <citation type="submission" date="2017-11" db="EMBL/GenBank/DDBJ databases">
        <title>De novo assembly and phasing of dikaryotic genomes from two isolates of Puccinia coronata f. sp. avenae, the causal agent of oat crown rust.</title>
        <authorList>
            <person name="Miller M.E."/>
            <person name="Zhang Y."/>
            <person name="Omidvar V."/>
            <person name="Sperschneider J."/>
            <person name="Schwessinger B."/>
            <person name="Raley C."/>
            <person name="Palmer J.M."/>
            <person name="Garnica D."/>
            <person name="Upadhyaya N."/>
            <person name="Rathjen J."/>
            <person name="Taylor J.M."/>
            <person name="Park R.F."/>
            <person name="Dodds P.N."/>
            <person name="Hirsch C.D."/>
            <person name="Kianian S.F."/>
            <person name="Figueroa M."/>
        </authorList>
    </citation>
    <scope>NUCLEOTIDE SEQUENCE [LARGE SCALE GENOMIC DNA]</scope>
    <source>
        <strain evidence="12">12NC29</strain>
        <strain evidence="13">12SD80</strain>
    </source>
</reference>
<dbReference type="OrthoDB" id="6075923at2759"/>
<dbReference type="Proteomes" id="UP000235388">
    <property type="component" value="Unassembled WGS sequence"/>
</dbReference>
<evidence type="ECO:0000259" key="9">
    <source>
        <dbReference type="Pfam" id="PF01773"/>
    </source>
</evidence>
<dbReference type="GO" id="GO:0005886">
    <property type="term" value="C:plasma membrane"/>
    <property type="evidence" value="ECO:0007669"/>
    <property type="project" value="UniProtKB-SubCell"/>
</dbReference>
<feature type="transmembrane region" description="Helical" evidence="8">
    <location>
        <begin position="585"/>
        <end position="606"/>
    </location>
</feature>
<evidence type="ECO:0000256" key="5">
    <source>
        <dbReference type="ARBA" id="ARBA00022989"/>
    </source>
</evidence>
<dbReference type="STRING" id="200324.A0A2N5TVT2"/>
<feature type="transmembrane region" description="Helical" evidence="8">
    <location>
        <begin position="201"/>
        <end position="218"/>
    </location>
</feature>
<dbReference type="Proteomes" id="UP000235392">
    <property type="component" value="Unassembled WGS sequence"/>
</dbReference>
<dbReference type="GO" id="GO:0015293">
    <property type="term" value="F:symporter activity"/>
    <property type="evidence" value="ECO:0007669"/>
    <property type="project" value="TreeGrafter"/>
</dbReference>
<keyword evidence="6 8" id="KW-0472">Membrane</keyword>
<dbReference type="Pfam" id="PF01773">
    <property type="entry name" value="Nucleos_tra2_N"/>
    <property type="match status" value="1"/>
</dbReference>
<organism evidence="12 14">
    <name type="scientific">Puccinia coronata f. sp. avenae</name>
    <dbReference type="NCBI Taxonomy" id="200324"/>
    <lineage>
        <taxon>Eukaryota</taxon>
        <taxon>Fungi</taxon>
        <taxon>Dikarya</taxon>
        <taxon>Basidiomycota</taxon>
        <taxon>Pucciniomycotina</taxon>
        <taxon>Pucciniomycetes</taxon>
        <taxon>Pucciniales</taxon>
        <taxon>Pucciniaceae</taxon>
        <taxon>Puccinia</taxon>
    </lineage>
</organism>
<feature type="transmembrane region" description="Helical" evidence="8">
    <location>
        <begin position="93"/>
        <end position="113"/>
    </location>
</feature>
<protein>
    <recommendedName>
        <fullName evidence="16">Concentrative nucleoside transporter C-terminal domain-containing protein</fullName>
    </recommendedName>
</protein>